<evidence type="ECO:0000313" key="3">
    <source>
        <dbReference type="Proteomes" id="UP000054270"/>
    </source>
</evidence>
<keyword evidence="1" id="KW-0472">Membrane</keyword>
<feature type="transmembrane region" description="Helical" evidence="1">
    <location>
        <begin position="6"/>
        <end position="25"/>
    </location>
</feature>
<dbReference type="OrthoDB" id="1077582at2759"/>
<gene>
    <name evidence="2" type="ORF">HYPSUDRAFT_70638</name>
</gene>
<evidence type="ECO:0000256" key="1">
    <source>
        <dbReference type="SAM" id="Phobius"/>
    </source>
</evidence>
<feature type="transmembrane region" description="Helical" evidence="1">
    <location>
        <begin position="32"/>
        <end position="53"/>
    </location>
</feature>
<dbReference type="OMA" id="HERDPCA"/>
<feature type="transmembrane region" description="Helical" evidence="1">
    <location>
        <begin position="59"/>
        <end position="80"/>
    </location>
</feature>
<organism evidence="2 3">
    <name type="scientific">Hypholoma sublateritium (strain FD-334 SS-4)</name>
    <dbReference type="NCBI Taxonomy" id="945553"/>
    <lineage>
        <taxon>Eukaryota</taxon>
        <taxon>Fungi</taxon>
        <taxon>Dikarya</taxon>
        <taxon>Basidiomycota</taxon>
        <taxon>Agaricomycotina</taxon>
        <taxon>Agaricomycetes</taxon>
        <taxon>Agaricomycetidae</taxon>
        <taxon>Agaricales</taxon>
        <taxon>Agaricineae</taxon>
        <taxon>Strophariaceae</taxon>
        <taxon>Hypholoma</taxon>
    </lineage>
</organism>
<keyword evidence="3" id="KW-1185">Reference proteome</keyword>
<name>A0A0D2M2X6_HYPSF</name>
<feature type="transmembrane region" description="Helical" evidence="1">
    <location>
        <begin position="140"/>
        <end position="161"/>
    </location>
</feature>
<evidence type="ECO:0008006" key="4">
    <source>
        <dbReference type="Google" id="ProtNLM"/>
    </source>
</evidence>
<feature type="transmembrane region" description="Helical" evidence="1">
    <location>
        <begin position="181"/>
        <end position="211"/>
    </location>
</feature>
<protein>
    <recommendedName>
        <fullName evidence="4">Wax synthase domain-containing protein</fullName>
    </recommendedName>
</protein>
<accession>A0A0D2M2X6</accession>
<sequence length="255" mass="29337">MSSKLNLHVGVWLLVEALSILSYTVKSSRLRLSLFVGIVATCTYGLMCTTTDFRRYGMGVRGISSRFPMIVLFVSSNILLCDPHKDLRRVGQKGSIHDAPFLSRLWWGLLTWSNPRGINYAHEPTPALPPRPRQTTRTMFVVAQLKSIIWYFLPFDILGIINRANPYYTKDTPIVAGFQHLWWLAGFGFGAMIYTLTSIQYKILAIILVVLRISNPRECPDFYDSPFDAYTVCRMWSKSWHHIEQGLHFACRTRR</sequence>
<proteinExistence type="predicted"/>
<keyword evidence="1" id="KW-0812">Transmembrane</keyword>
<evidence type="ECO:0000313" key="2">
    <source>
        <dbReference type="EMBL" id="KJA17533.1"/>
    </source>
</evidence>
<dbReference type="Proteomes" id="UP000054270">
    <property type="component" value="Unassembled WGS sequence"/>
</dbReference>
<keyword evidence="1" id="KW-1133">Transmembrane helix</keyword>
<dbReference type="AlphaFoldDB" id="A0A0D2M2X6"/>
<reference evidence="3" key="1">
    <citation type="submission" date="2014-04" db="EMBL/GenBank/DDBJ databases">
        <title>Evolutionary Origins and Diversification of the Mycorrhizal Mutualists.</title>
        <authorList>
            <consortium name="DOE Joint Genome Institute"/>
            <consortium name="Mycorrhizal Genomics Consortium"/>
            <person name="Kohler A."/>
            <person name="Kuo A."/>
            <person name="Nagy L.G."/>
            <person name="Floudas D."/>
            <person name="Copeland A."/>
            <person name="Barry K.W."/>
            <person name="Cichocki N."/>
            <person name="Veneault-Fourrey C."/>
            <person name="LaButti K."/>
            <person name="Lindquist E.A."/>
            <person name="Lipzen A."/>
            <person name="Lundell T."/>
            <person name="Morin E."/>
            <person name="Murat C."/>
            <person name="Riley R."/>
            <person name="Ohm R."/>
            <person name="Sun H."/>
            <person name="Tunlid A."/>
            <person name="Henrissat B."/>
            <person name="Grigoriev I.V."/>
            <person name="Hibbett D.S."/>
            <person name="Martin F."/>
        </authorList>
    </citation>
    <scope>NUCLEOTIDE SEQUENCE [LARGE SCALE GENOMIC DNA]</scope>
    <source>
        <strain evidence="3">FD-334 SS-4</strain>
    </source>
</reference>
<dbReference type="EMBL" id="KN817602">
    <property type="protein sequence ID" value="KJA17533.1"/>
    <property type="molecule type" value="Genomic_DNA"/>
</dbReference>